<dbReference type="AlphaFoldDB" id="A0A167HGN4"/>
<feature type="compositionally biased region" description="Basic and acidic residues" evidence="1">
    <location>
        <begin position="263"/>
        <end position="272"/>
    </location>
</feature>
<feature type="region of interest" description="Disordered" evidence="1">
    <location>
        <begin position="1"/>
        <end position="26"/>
    </location>
</feature>
<dbReference type="EMBL" id="KV417321">
    <property type="protein sequence ID" value="KZO91601.1"/>
    <property type="molecule type" value="Genomic_DNA"/>
</dbReference>
<evidence type="ECO:0000256" key="1">
    <source>
        <dbReference type="SAM" id="MobiDB-lite"/>
    </source>
</evidence>
<gene>
    <name evidence="2" type="ORF">CALVIDRAFT_568161</name>
</gene>
<feature type="region of interest" description="Disordered" evidence="1">
    <location>
        <begin position="125"/>
        <end position="312"/>
    </location>
</feature>
<feature type="compositionally biased region" description="Basic residues" evidence="1">
    <location>
        <begin position="1"/>
        <end position="18"/>
    </location>
</feature>
<dbReference type="Proteomes" id="UP000076738">
    <property type="component" value="Unassembled WGS sequence"/>
</dbReference>
<keyword evidence="3" id="KW-1185">Reference proteome</keyword>
<evidence type="ECO:0000313" key="2">
    <source>
        <dbReference type="EMBL" id="KZO91601.1"/>
    </source>
</evidence>
<feature type="compositionally biased region" description="Acidic residues" evidence="1">
    <location>
        <begin position="273"/>
        <end position="293"/>
    </location>
</feature>
<accession>A0A167HGN4</accession>
<feature type="compositionally biased region" description="Low complexity" evidence="1">
    <location>
        <begin position="169"/>
        <end position="224"/>
    </location>
</feature>
<feature type="region of interest" description="Disordered" evidence="1">
    <location>
        <begin position="363"/>
        <end position="384"/>
    </location>
</feature>
<reference evidence="2 3" key="1">
    <citation type="journal article" date="2016" name="Mol. Biol. Evol.">
        <title>Comparative Genomics of Early-Diverging Mushroom-Forming Fungi Provides Insights into the Origins of Lignocellulose Decay Capabilities.</title>
        <authorList>
            <person name="Nagy L.G."/>
            <person name="Riley R."/>
            <person name="Tritt A."/>
            <person name="Adam C."/>
            <person name="Daum C."/>
            <person name="Floudas D."/>
            <person name="Sun H."/>
            <person name="Yadav J.S."/>
            <person name="Pangilinan J."/>
            <person name="Larsson K.H."/>
            <person name="Matsuura K."/>
            <person name="Barry K."/>
            <person name="Labutti K."/>
            <person name="Kuo R."/>
            <person name="Ohm R.A."/>
            <person name="Bhattacharya S.S."/>
            <person name="Shirouzu T."/>
            <person name="Yoshinaga Y."/>
            <person name="Martin F.M."/>
            <person name="Grigoriev I.V."/>
            <person name="Hibbett D.S."/>
        </authorList>
    </citation>
    <scope>NUCLEOTIDE SEQUENCE [LARGE SCALE GENOMIC DNA]</scope>
    <source>
        <strain evidence="2 3">TUFC12733</strain>
    </source>
</reference>
<organism evidence="2 3">
    <name type="scientific">Calocera viscosa (strain TUFC12733)</name>
    <dbReference type="NCBI Taxonomy" id="1330018"/>
    <lineage>
        <taxon>Eukaryota</taxon>
        <taxon>Fungi</taxon>
        <taxon>Dikarya</taxon>
        <taxon>Basidiomycota</taxon>
        <taxon>Agaricomycotina</taxon>
        <taxon>Dacrymycetes</taxon>
        <taxon>Dacrymycetales</taxon>
        <taxon>Dacrymycetaceae</taxon>
        <taxon>Calocera</taxon>
    </lineage>
</organism>
<name>A0A167HGN4_CALVF</name>
<proteinExistence type="predicted"/>
<protein>
    <submittedName>
        <fullName evidence="2">Uncharacterized protein</fullName>
    </submittedName>
</protein>
<evidence type="ECO:0000313" key="3">
    <source>
        <dbReference type="Proteomes" id="UP000076738"/>
    </source>
</evidence>
<sequence length="416" mass="45003">MPARKKPPTKQQPRPRRLKPTEPPPQTDEAIAAEAEKIQMEINVDLFWEEDLRERAAMAANEDTLSSFRDAVNRLWDKFPDTIAGFPAHKVAFLQKNSQNIWRVSQPEGGTTVIPKLPYKPVATTGEFQDLGPRDEGEAALASAKTASSGLPPLTPSPALHTIPLPNETATTATTARTAGPSRASRTPAPTTATAATTTTTTPAPEPSPSSSEAEAEPRYNFRGGARGGNKGKAVERGSGGSGGSRPALSKASSKTSLKRRRREDESDSSHETEEDDGDAGDSEAEEEEEDGGPDFPIRMKGTDLCQPGIQHPAKVTLPKADDREALSPKCQYCVRKRLWCFKRIGNKFTSCYHCANRGKSCSSAEKDGRSNRQITGTKAKSKAELEDEIEALKAELARAKKQADGKRASTSRGRR</sequence>